<keyword evidence="7" id="KW-1185">Reference proteome</keyword>
<sequence>MNSNQQEYTAIGDENFTVPGTQLNENNSDNSYPTTLGIPEKFLAPLCYVFGFFSSILMLVFEKKSDYVRFHAWQSCILGLAASVLVVLSSIIWIFSSLISLVILVVYFYSMYRAYKDADTQVFWKIPYIGRLAENQVFGTNQIPF</sequence>
<evidence type="ECO:0000313" key="6">
    <source>
        <dbReference type="EMBL" id="PWA03159.1"/>
    </source>
</evidence>
<accession>A0A2U1JDR5</accession>
<feature type="transmembrane region" description="Helical" evidence="5">
    <location>
        <begin position="91"/>
        <end position="109"/>
    </location>
</feature>
<dbReference type="PANTHER" id="PTHR36460">
    <property type="entry name" value="UPF0132 DOMAIN PROTEIN (AFU_ORTHOLOGUE AFUA_3G10255)"/>
    <property type="match status" value="1"/>
</dbReference>
<reference evidence="6 7" key="1">
    <citation type="journal article" date="2018" name="MBio">
        <title>Comparative Genomics Reveals the Core Gene Toolbox for the Fungus-Insect Symbiosis.</title>
        <authorList>
            <person name="Wang Y."/>
            <person name="Stata M."/>
            <person name="Wang W."/>
            <person name="Stajich J.E."/>
            <person name="White M.M."/>
            <person name="Moncalvo J.M."/>
        </authorList>
    </citation>
    <scope>NUCLEOTIDE SEQUENCE [LARGE SCALE GENOMIC DNA]</scope>
    <source>
        <strain evidence="6 7">AUS-126-30</strain>
    </source>
</reference>
<dbReference type="Pfam" id="PF09685">
    <property type="entry name" value="MamF_MmsF"/>
    <property type="match status" value="1"/>
</dbReference>
<evidence type="ECO:0000256" key="4">
    <source>
        <dbReference type="ARBA" id="ARBA00023136"/>
    </source>
</evidence>
<evidence type="ECO:0000313" key="7">
    <source>
        <dbReference type="Proteomes" id="UP000245591"/>
    </source>
</evidence>
<dbReference type="PANTHER" id="PTHR36460:SF1">
    <property type="entry name" value="UPF0132 DOMAIN PROTEIN (AFU_ORTHOLOGUE AFUA_3G10255)"/>
    <property type="match status" value="1"/>
</dbReference>
<evidence type="ECO:0000256" key="2">
    <source>
        <dbReference type="ARBA" id="ARBA00022692"/>
    </source>
</evidence>
<keyword evidence="4 5" id="KW-0472">Membrane</keyword>
<dbReference type="InterPro" id="IPR019109">
    <property type="entry name" value="MamF_MmsF"/>
</dbReference>
<comment type="subcellular location">
    <subcellularLocation>
        <location evidence="1">Membrane</location>
        <topology evidence="1">Multi-pass membrane protein</topology>
    </subcellularLocation>
</comment>
<proteinExistence type="predicted"/>
<dbReference type="Proteomes" id="UP000245591">
    <property type="component" value="Unassembled WGS sequence"/>
</dbReference>
<dbReference type="EMBL" id="MBFU01000027">
    <property type="protein sequence ID" value="PWA03159.1"/>
    <property type="molecule type" value="Genomic_DNA"/>
</dbReference>
<organism evidence="6 7">
    <name type="scientific">Smittium angustum</name>
    <dbReference type="NCBI Taxonomy" id="133377"/>
    <lineage>
        <taxon>Eukaryota</taxon>
        <taxon>Fungi</taxon>
        <taxon>Fungi incertae sedis</taxon>
        <taxon>Zoopagomycota</taxon>
        <taxon>Kickxellomycotina</taxon>
        <taxon>Harpellomycetes</taxon>
        <taxon>Harpellales</taxon>
        <taxon>Legeriomycetaceae</taxon>
        <taxon>Smittium</taxon>
    </lineage>
</organism>
<comment type="caution">
    <text evidence="6">The sequence shown here is derived from an EMBL/GenBank/DDBJ whole genome shotgun (WGS) entry which is preliminary data.</text>
</comment>
<protein>
    <submittedName>
        <fullName evidence="6">Uncharacterized protein</fullName>
    </submittedName>
</protein>
<feature type="transmembrane region" description="Helical" evidence="5">
    <location>
        <begin position="42"/>
        <end position="61"/>
    </location>
</feature>
<gene>
    <name evidence="6" type="ORF">BB558_000679</name>
</gene>
<keyword evidence="2 5" id="KW-0812">Transmembrane</keyword>
<name>A0A2U1JDR5_SMIAN</name>
<evidence type="ECO:0000256" key="3">
    <source>
        <dbReference type="ARBA" id="ARBA00022989"/>
    </source>
</evidence>
<evidence type="ECO:0000256" key="5">
    <source>
        <dbReference type="SAM" id="Phobius"/>
    </source>
</evidence>
<keyword evidence="3 5" id="KW-1133">Transmembrane helix</keyword>
<dbReference type="GO" id="GO:0016020">
    <property type="term" value="C:membrane"/>
    <property type="evidence" value="ECO:0007669"/>
    <property type="project" value="UniProtKB-SubCell"/>
</dbReference>
<evidence type="ECO:0000256" key="1">
    <source>
        <dbReference type="ARBA" id="ARBA00004141"/>
    </source>
</evidence>
<dbReference type="AlphaFoldDB" id="A0A2U1JDR5"/>